<evidence type="ECO:0000313" key="4">
    <source>
        <dbReference type="Proteomes" id="UP000233786"/>
    </source>
</evidence>
<dbReference type="PANTHER" id="PTHR19353:SF19">
    <property type="entry name" value="DELTA(5) FATTY ACID DESATURASE C-RELATED"/>
    <property type="match status" value="1"/>
</dbReference>
<organism evidence="3 4">
    <name type="scientific">Saccharopolyspora spinosa</name>
    <dbReference type="NCBI Taxonomy" id="60894"/>
    <lineage>
        <taxon>Bacteria</taxon>
        <taxon>Bacillati</taxon>
        <taxon>Actinomycetota</taxon>
        <taxon>Actinomycetes</taxon>
        <taxon>Pseudonocardiales</taxon>
        <taxon>Pseudonocardiaceae</taxon>
        <taxon>Saccharopolyspora</taxon>
    </lineage>
</organism>
<dbReference type="AlphaFoldDB" id="A0A2N3XQZ0"/>
<feature type="domain" description="Fatty acid desaturase" evidence="2">
    <location>
        <begin position="78"/>
        <end position="310"/>
    </location>
</feature>
<protein>
    <submittedName>
        <fullName evidence="3">Fatty acid desaturase</fullName>
    </submittedName>
</protein>
<dbReference type="Proteomes" id="UP000233786">
    <property type="component" value="Unassembled WGS sequence"/>
</dbReference>
<evidence type="ECO:0000259" key="2">
    <source>
        <dbReference type="Pfam" id="PF00487"/>
    </source>
</evidence>
<dbReference type="EMBL" id="PJNB01000001">
    <property type="protein sequence ID" value="PKW13052.1"/>
    <property type="molecule type" value="Genomic_DNA"/>
</dbReference>
<evidence type="ECO:0000313" key="3">
    <source>
        <dbReference type="EMBL" id="PKW13052.1"/>
    </source>
</evidence>
<reference evidence="3" key="1">
    <citation type="submission" date="2017-12" db="EMBL/GenBank/DDBJ databases">
        <title>Sequencing the genomes of 1000 Actinobacteria strains.</title>
        <authorList>
            <person name="Klenk H.-P."/>
        </authorList>
    </citation>
    <scope>NUCLEOTIDE SEQUENCE [LARGE SCALE GENOMIC DNA]</scope>
    <source>
        <strain evidence="3">DSM 44228</strain>
    </source>
</reference>
<dbReference type="RefSeq" id="WP_083822177.1">
    <property type="nucleotide sequence ID" value="NZ_CP061007.1"/>
</dbReference>
<keyword evidence="1" id="KW-1133">Transmembrane helix</keyword>
<dbReference type="Pfam" id="PF00487">
    <property type="entry name" value="FA_desaturase"/>
    <property type="match status" value="1"/>
</dbReference>
<accession>A0A2N3XQZ0</accession>
<dbReference type="InterPro" id="IPR005804">
    <property type="entry name" value="FA_desaturase_dom"/>
</dbReference>
<dbReference type="InterPro" id="IPR012171">
    <property type="entry name" value="Fatty_acid_desaturase"/>
</dbReference>
<dbReference type="GO" id="GO:0016717">
    <property type="term" value="F:oxidoreductase activity, acting on paired donors, with oxidation of a pair of donors resulting in the reduction of molecular oxygen to two molecules of water"/>
    <property type="evidence" value="ECO:0007669"/>
    <property type="project" value="TreeGrafter"/>
</dbReference>
<dbReference type="GO" id="GO:0016020">
    <property type="term" value="C:membrane"/>
    <property type="evidence" value="ECO:0007669"/>
    <property type="project" value="TreeGrafter"/>
</dbReference>
<feature type="transmembrane region" description="Helical" evidence="1">
    <location>
        <begin position="232"/>
        <end position="251"/>
    </location>
</feature>
<keyword evidence="4" id="KW-1185">Reference proteome</keyword>
<dbReference type="PANTHER" id="PTHR19353">
    <property type="entry name" value="FATTY ACID DESATURASE 2"/>
    <property type="match status" value="1"/>
</dbReference>
<dbReference type="STRING" id="994479.GCA_000194155_05958"/>
<dbReference type="OrthoDB" id="9800167at2"/>
<sequence>MSKTGWISSTRPDAEKFGEVTPGRIPRHKFSKEIQEELTRLRKLDNWHGLAALVTDWTVIILAALCGEVLNDLSSWASWIFYLGVALPVIGTRQRALATLLHESAHDILAKNKRLNRFLGTCFSGYMIFQSYNAYRRSHVRDHHGSFGDPRIDPDLRAHISAGLYEPQSGAKFRWRYLISPLFGRQTPSVVKELVTARLSGTRKEAIRGISVVAYVACIGGAFAVFGLFDLFLYYWIVPLFVVFPMVNWYIEMLEHFPLVGSAAIDVRTTRHRALGYISRHFLGIHNEGYHLDHHLSPKIPYWNLPAAHGARLKDPVFAQAIAETAPVGEGVIWQFQDMVRRVDADQASERLGRFTDIDTIDAELAPSK</sequence>
<comment type="caution">
    <text evidence="3">The sequence shown here is derived from an EMBL/GenBank/DDBJ whole genome shotgun (WGS) entry which is preliminary data.</text>
</comment>
<gene>
    <name evidence="3" type="ORF">A8926_0553</name>
</gene>
<keyword evidence="1" id="KW-0472">Membrane</keyword>
<dbReference type="CDD" id="cd03510">
    <property type="entry name" value="Rhizobitoxine-FADS-like"/>
    <property type="match status" value="1"/>
</dbReference>
<feature type="transmembrane region" description="Helical" evidence="1">
    <location>
        <begin position="50"/>
        <end position="70"/>
    </location>
</feature>
<feature type="transmembrane region" description="Helical" evidence="1">
    <location>
        <begin position="206"/>
        <end position="226"/>
    </location>
</feature>
<proteinExistence type="predicted"/>
<feature type="transmembrane region" description="Helical" evidence="1">
    <location>
        <begin position="76"/>
        <end position="92"/>
    </location>
</feature>
<name>A0A2N3XQZ0_SACSN</name>
<keyword evidence="1" id="KW-0812">Transmembrane</keyword>
<dbReference type="GO" id="GO:0008610">
    <property type="term" value="P:lipid biosynthetic process"/>
    <property type="evidence" value="ECO:0007669"/>
    <property type="project" value="UniProtKB-ARBA"/>
</dbReference>
<evidence type="ECO:0000256" key="1">
    <source>
        <dbReference type="SAM" id="Phobius"/>
    </source>
</evidence>